<organism evidence="3 4">
    <name type="scientific">Lacimicrobium alkaliphilum</name>
    <dbReference type="NCBI Taxonomy" id="1526571"/>
    <lineage>
        <taxon>Bacteria</taxon>
        <taxon>Pseudomonadati</taxon>
        <taxon>Pseudomonadota</taxon>
        <taxon>Gammaproteobacteria</taxon>
        <taxon>Alteromonadales</taxon>
        <taxon>Alteromonadaceae</taxon>
        <taxon>Lacimicrobium</taxon>
    </lineage>
</organism>
<dbReference type="SUPFAM" id="SSF47413">
    <property type="entry name" value="lambda repressor-like DNA-binding domains"/>
    <property type="match status" value="1"/>
</dbReference>
<dbReference type="Pfam" id="PF01381">
    <property type="entry name" value="HTH_3"/>
    <property type="match status" value="1"/>
</dbReference>
<accession>A0ABQ1RHQ9</accession>
<dbReference type="SMART" id="SM00530">
    <property type="entry name" value="HTH_XRE"/>
    <property type="match status" value="1"/>
</dbReference>
<name>A0ABQ1RHQ9_9ALTE</name>
<comment type="caution">
    <text evidence="3">The sequence shown here is derived from an EMBL/GenBank/DDBJ whole genome shotgun (WGS) entry which is preliminary data.</text>
</comment>
<proteinExistence type="predicted"/>
<evidence type="ECO:0000313" key="4">
    <source>
        <dbReference type="Proteomes" id="UP000614272"/>
    </source>
</evidence>
<evidence type="ECO:0000313" key="3">
    <source>
        <dbReference type="EMBL" id="GGD70197.1"/>
    </source>
</evidence>
<keyword evidence="4" id="KW-1185">Reference proteome</keyword>
<evidence type="ECO:0000256" key="1">
    <source>
        <dbReference type="SAM" id="MobiDB-lite"/>
    </source>
</evidence>
<dbReference type="Proteomes" id="UP000614272">
    <property type="component" value="Unassembled WGS sequence"/>
</dbReference>
<reference evidence="4" key="1">
    <citation type="journal article" date="2019" name="Int. J. Syst. Evol. Microbiol.">
        <title>The Global Catalogue of Microorganisms (GCM) 10K type strain sequencing project: providing services to taxonomists for standard genome sequencing and annotation.</title>
        <authorList>
            <consortium name="The Broad Institute Genomics Platform"/>
            <consortium name="The Broad Institute Genome Sequencing Center for Infectious Disease"/>
            <person name="Wu L."/>
            <person name="Ma J."/>
        </authorList>
    </citation>
    <scope>NUCLEOTIDE SEQUENCE [LARGE SCALE GENOMIC DNA]</scope>
    <source>
        <strain evidence="4">CGMCC 1.12923</strain>
    </source>
</reference>
<protein>
    <submittedName>
        <fullName evidence="3">Transcriptional regulator</fullName>
    </submittedName>
</protein>
<dbReference type="EMBL" id="BMGJ01000011">
    <property type="protein sequence ID" value="GGD70197.1"/>
    <property type="molecule type" value="Genomic_DNA"/>
</dbReference>
<dbReference type="InterPro" id="IPR001387">
    <property type="entry name" value="Cro/C1-type_HTH"/>
</dbReference>
<gene>
    <name evidence="3" type="ORF">GCM10011357_26550</name>
</gene>
<feature type="region of interest" description="Disordered" evidence="1">
    <location>
        <begin position="68"/>
        <end position="88"/>
    </location>
</feature>
<dbReference type="PROSITE" id="PS50943">
    <property type="entry name" value="HTH_CROC1"/>
    <property type="match status" value="1"/>
</dbReference>
<dbReference type="CDD" id="cd00093">
    <property type="entry name" value="HTH_XRE"/>
    <property type="match status" value="1"/>
</dbReference>
<feature type="domain" description="HTH cro/C1-type" evidence="2">
    <location>
        <begin position="13"/>
        <end position="67"/>
    </location>
</feature>
<dbReference type="InterPro" id="IPR010982">
    <property type="entry name" value="Lambda_DNA-bd_dom_sf"/>
</dbReference>
<dbReference type="Gene3D" id="1.10.260.40">
    <property type="entry name" value="lambda repressor-like DNA-binding domains"/>
    <property type="match status" value="1"/>
</dbReference>
<evidence type="ECO:0000259" key="2">
    <source>
        <dbReference type="PROSITE" id="PS50943"/>
    </source>
</evidence>
<dbReference type="RefSeq" id="WP_099035317.1">
    <property type="nucleotide sequence ID" value="NZ_BMGJ01000011.1"/>
</dbReference>
<sequence length="88" mass="10131">MNITRPEQLSTYIKEQRKKAGMTQKQVSDRVGIRIATISDFENKPESCKLETFFKILAALDLQLDVTPRGKRSQSLPHNEPGQWNEGW</sequence>